<dbReference type="Proteomes" id="UP000051887">
    <property type="component" value="Unassembled WGS sequence"/>
</dbReference>
<dbReference type="PANTHER" id="PTHR46268">
    <property type="entry name" value="STRESS RESPONSE PROTEIN NHAX"/>
    <property type="match status" value="1"/>
</dbReference>
<evidence type="ECO:0000256" key="1">
    <source>
        <dbReference type="ARBA" id="ARBA00008791"/>
    </source>
</evidence>
<feature type="domain" description="UspA" evidence="2">
    <location>
        <begin position="158"/>
        <end position="271"/>
    </location>
</feature>
<dbReference type="InterPro" id="IPR006016">
    <property type="entry name" value="UspA"/>
</dbReference>
<comment type="similarity">
    <text evidence="1">Belongs to the universal stress protein A family.</text>
</comment>
<dbReference type="Proteomes" id="UP000051086">
    <property type="component" value="Unassembled WGS sequence"/>
</dbReference>
<dbReference type="PRINTS" id="PR01438">
    <property type="entry name" value="UNVRSLSTRESS"/>
</dbReference>
<sequence length="273" mass="29456">MSFKNILVAFNGSEGAVTALKYAAGLTLPDTHVTVLLAHSRHDVSGSGGKWVPASAREIIAQANAAFLDEIEARYAAVADTLDLGERLHFHREEGRVDTVVSETARAFDLLVIGQDAPNEGVDEHVFLHPDRIALVSGRPILIVPQGYDPKATHSHAVLAWDGGRAAARALSDALDLLEDQGRVTVLSIGETDAPRPADDLMTHLARHGVTADRERIPASPGPARALIAYCEQKDPCLLVMGAYEHSKFREDFLGGMTARVFKRTPIPVLLSH</sequence>
<dbReference type="RefSeq" id="WP_058244534.1">
    <property type="nucleotide sequence ID" value="NZ_CYSB01000030.1"/>
</dbReference>
<proteinExistence type="inferred from homology"/>
<organism evidence="4 6">
    <name type="scientific">Thalassovita autumnalis</name>
    <dbReference type="NCBI Taxonomy" id="2072972"/>
    <lineage>
        <taxon>Bacteria</taxon>
        <taxon>Pseudomonadati</taxon>
        <taxon>Pseudomonadota</taxon>
        <taxon>Alphaproteobacteria</taxon>
        <taxon>Rhodobacterales</taxon>
        <taxon>Roseobacteraceae</taxon>
        <taxon>Thalassovita</taxon>
    </lineage>
</organism>
<dbReference type="EMBL" id="CYSC01000040">
    <property type="protein sequence ID" value="CUH73380.1"/>
    <property type="molecule type" value="Genomic_DNA"/>
</dbReference>
<accession>A0A0N7LY06</accession>
<evidence type="ECO:0000259" key="2">
    <source>
        <dbReference type="Pfam" id="PF00582"/>
    </source>
</evidence>
<evidence type="ECO:0000313" key="3">
    <source>
        <dbReference type="EMBL" id="CUH68179.1"/>
    </source>
</evidence>
<keyword evidence="5" id="KW-1185">Reference proteome</keyword>
<dbReference type="PANTHER" id="PTHR46268:SF15">
    <property type="entry name" value="UNIVERSAL STRESS PROTEIN HP_0031"/>
    <property type="match status" value="1"/>
</dbReference>
<evidence type="ECO:0000313" key="4">
    <source>
        <dbReference type="EMBL" id="CUH73380.1"/>
    </source>
</evidence>
<dbReference type="Gene3D" id="3.40.50.12370">
    <property type="match status" value="1"/>
</dbReference>
<gene>
    <name evidence="3" type="ORF">TL5118_02510</name>
    <name evidence="4" type="ORF">TL5120_03189</name>
</gene>
<evidence type="ECO:0000313" key="5">
    <source>
        <dbReference type="Proteomes" id="UP000051086"/>
    </source>
</evidence>
<dbReference type="OrthoDB" id="9804721at2"/>
<dbReference type="InterPro" id="IPR006015">
    <property type="entry name" value="Universal_stress_UspA"/>
</dbReference>
<name>A0A0N7LY06_9RHOB</name>
<dbReference type="AlphaFoldDB" id="A0A0N7LY06"/>
<dbReference type="EMBL" id="CYSB01000030">
    <property type="protein sequence ID" value="CUH68179.1"/>
    <property type="molecule type" value="Genomic_DNA"/>
</dbReference>
<evidence type="ECO:0000313" key="6">
    <source>
        <dbReference type="Proteomes" id="UP000051887"/>
    </source>
</evidence>
<dbReference type="CDD" id="cd00293">
    <property type="entry name" value="USP-like"/>
    <property type="match status" value="1"/>
</dbReference>
<dbReference type="SUPFAM" id="SSF52402">
    <property type="entry name" value="Adenine nucleotide alpha hydrolases-like"/>
    <property type="match status" value="2"/>
</dbReference>
<reference evidence="3 5" key="2">
    <citation type="submission" date="2015-09" db="EMBL/GenBank/DDBJ databases">
        <authorList>
            <person name="Rodrigo-Torres L."/>
            <person name="Arahal D.R."/>
        </authorList>
    </citation>
    <scope>NUCLEOTIDE SEQUENCE [LARGE SCALE GENOMIC DNA]</scope>
    <source>
        <strain evidence="3 5">CECT 5118</strain>
    </source>
</reference>
<protein>
    <submittedName>
        <fullName evidence="4">Universal stress protein family protein</fullName>
    </submittedName>
</protein>
<feature type="domain" description="UspA" evidence="2">
    <location>
        <begin position="3"/>
        <end position="114"/>
    </location>
</feature>
<dbReference type="Pfam" id="PF00582">
    <property type="entry name" value="Usp"/>
    <property type="match status" value="2"/>
</dbReference>
<reference evidence="4 6" key="1">
    <citation type="submission" date="2015-09" db="EMBL/GenBank/DDBJ databases">
        <authorList>
            <consortium name="Swine Surveillance"/>
        </authorList>
    </citation>
    <scope>NUCLEOTIDE SEQUENCE [LARGE SCALE GENOMIC DNA]</scope>
    <source>
        <strain evidence="4 6">5120</strain>
    </source>
</reference>